<dbReference type="EMBL" id="QASA01000001">
    <property type="protein sequence ID" value="RDC61716.1"/>
    <property type="molecule type" value="Genomic_DNA"/>
</dbReference>
<gene>
    <name evidence="1" type="ORF">AHMF7616_00298</name>
</gene>
<comment type="caution">
    <text evidence="1">The sequence shown here is derived from an EMBL/GenBank/DDBJ whole genome shotgun (WGS) entry which is preliminary data.</text>
</comment>
<proteinExistence type="predicted"/>
<evidence type="ECO:0000313" key="1">
    <source>
        <dbReference type="EMBL" id="RDC61716.1"/>
    </source>
</evidence>
<name>A0A369QEU1_9BACT</name>
<accession>A0A369QEU1</accession>
<organism evidence="1 2">
    <name type="scientific">Adhaeribacter pallidiroseus</name>
    <dbReference type="NCBI Taxonomy" id="2072847"/>
    <lineage>
        <taxon>Bacteria</taxon>
        <taxon>Pseudomonadati</taxon>
        <taxon>Bacteroidota</taxon>
        <taxon>Cytophagia</taxon>
        <taxon>Cytophagales</taxon>
        <taxon>Hymenobacteraceae</taxon>
        <taxon>Adhaeribacter</taxon>
    </lineage>
</organism>
<dbReference type="Proteomes" id="UP000253919">
    <property type="component" value="Unassembled WGS sequence"/>
</dbReference>
<evidence type="ECO:0000313" key="2">
    <source>
        <dbReference type="Proteomes" id="UP000253919"/>
    </source>
</evidence>
<keyword evidence="2" id="KW-1185">Reference proteome</keyword>
<reference evidence="1 2" key="1">
    <citation type="submission" date="2018-04" db="EMBL/GenBank/DDBJ databases">
        <title>Adhaeribacter sp. HMF7616 genome sequencing and assembly.</title>
        <authorList>
            <person name="Kang H."/>
            <person name="Kang J."/>
            <person name="Cha I."/>
            <person name="Kim H."/>
            <person name="Joh K."/>
        </authorList>
    </citation>
    <scope>NUCLEOTIDE SEQUENCE [LARGE SCALE GENOMIC DNA]</scope>
    <source>
        <strain evidence="1 2">HMF7616</strain>
    </source>
</reference>
<sequence>MSLANIDLNKFCIVRHRNTDKVYLYETALHPAFQEAEEQAEFKCLTLDIFGQVNTADHFAFKKEDLYLQPIHQKF</sequence>
<dbReference type="AlphaFoldDB" id="A0A369QEU1"/>
<dbReference type="RefSeq" id="WP_115371271.1">
    <property type="nucleotide sequence ID" value="NZ_QASA01000001.1"/>
</dbReference>
<protein>
    <submittedName>
        <fullName evidence="1">Uncharacterized protein</fullName>
    </submittedName>
</protein>